<evidence type="ECO:0000256" key="3">
    <source>
        <dbReference type="ARBA" id="ARBA00023004"/>
    </source>
</evidence>
<comment type="caution">
    <text evidence="6">The sequence shown here is derived from an EMBL/GenBank/DDBJ whole genome shotgun (WGS) entry which is preliminary data.</text>
</comment>
<gene>
    <name evidence="6" type="ORF">ACFQ1R_12490</name>
</gene>
<protein>
    <recommendedName>
        <fullName evidence="5">Cytochrome c domain-containing protein</fullName>
    </recommendedName>
</protein>
<keyword evidence="1 4" id="KW-0349">Heme</keyword>
<evidence type="ECO:0000256" key="1">
    <source>
        <dbReference type="ARBA" id="ARBA00022617"/>
    </source>
</evidence>
<dbReference type="EMBL" id="JBHTJI010000022">
    <property type="protein sequence ID" value="MFD0990919.1"/>
    <property type="molecule type" value="Genomic_DNA"/>
</dbReference>
<dbReference type="Proteomes" id="UP001597061">
    <property type="component" value="Unassembled WGS sequence"/>
</dbReference>
<accession>A0ABW3JKM0</accession>
<sequence length="152" mass="17871">MKLYIFSFVLLLCFASCKNNKSDNYSKGTVINGEKNDTTHPGKKLMETYCYACHDATTSEENRLAPPMIAIKRRYIFKETTKDEFITNMLNWIKNPNENDAKMFGAVKRFGVMQKLPYPEDVIYKIADYIYDNEIEQPEWFEVHFNQNKGMH</sequence>
<dbReference type="InterPro" id="IPR009056">
    <property type="entry name" value="Cyt_c-like_dom"/>
</dbReference>
<dbReference type="SUPFAM" id="SSF46626">
    <property type="entry name" value="Cytochrome c"/>
    <property type="match status" value="1"/>
</dbReference>
<dbReference type="PROSITE" id="PS51007">
    <property type="entry name" value="CYTC"/>
    <property type="match status" value="1"/>
</dbReference>
<keyword evidence="7" id="KW-1185">Reference proteome</keyword>
<keyword evidence="2 4" id="KW-0479">Metal-binding</keyword>
<dbReference type="Gene3D" id="1.10.760.10">
    <property type="entry name" value="Cytochrome c-like domain"/>
    <property type="match status" value="1"/>
</dbReference>
<evidence type="ECO:0000313" key="7">
    <source>
        <dbReference type="Proteomes" id="UP001597061"/>
    </source>
</evidence>
<name>A0ABW3JKM0_9FLAO</name>
<dbReference type="RefSeq" id="WP_379926570.1">
    <property type="nucleotide sequence ID" value="NZ_JBHTJI010000022.1"/>
</dbReference>
<evidence type="ECO:0000256" key="4">
    <source>
        <dbReference type="PROSITE-ProRule" id="PRU00433"/>
    </source>
</evidence>
<proteinExistence type="predicted"/>
<evidence type="ECO:0000256" key="2">
    <source>
        <dbReference type="ARBA" id="ARBA00022723"/>
    </source>
</evidence>
<feature type="domain" description="Cytochrome c" evidence="5">
    <location>
        <begin position="37"/>
        <end position="134"/>
    </location>
</feature>
<organism evidence="6 7">
    <name type="scientific">Mariniflexile jejuense</name>
    <dbReference type="NCBI Taxonomy" id="1173582"/>
    <lineage>
        <taxon>Bacteria</taxon>
        <taxon>Pseudomonadati</taxon>
        <taxon>Bacteroidota</taxon>
        <taxon>Flavobacteriia</taxon>
        <taxon>Flavobacteriales</taxon>
        <taxon>Flavobacteriaceae</taxon>
        <taxon>Mariniflexile</taxon>
    </lineage>
</organism>
<evidence type="ECO:0000313" key="6">
    <source>
        <dbReference type="EMBL" id="MFD0990919.1"/>
    </source>
</evidence>
<reference evidence="7" key="1">
    <citation type="journal article" date="2019" name="Int. J. Syst. Evol. Microbiol.">
        <title>The Global Catalogue of Microorganisms (GCM) 10K type strain sequencing project: providing services to taxonomists for standard genome sequencing and annotation.</title>
        <authorList>
            <consortium name="The Broad Institute Genomics Platform"/>
            <consortium name="The Broad Institute Genome Sequencing Center for Infectious Disease"/>
            <person name="Wu L."/>
            <person name="Ma J."/>
        </authorList>
    </citation>
    <scope>NUCLEOTIDE SEQUENCE [LARGE SCALE GENOMIC DNA]</scope>
    <source>
        <strain evidence="7">CCUG 62414</strain>
    </source>
</reference>
<keyword evidence="3 4" id="KW-0408">Iron</keyword>
<dbReference type="InterPro" id="IPR036909">
    <property type="entry name" value="Cyt_c-like_dom_sf"/>
</dbReference>
<evidence type="ECO:0000259" key="5">
    <source>
        <dbReference type="PROSITE" id="PS51007"/>
    </source>
</evidence>